<sequence>MPKDTQTAHALTTAAHFLLKSGRAASAETLLAELAAEPKAMPRIRLKAQIAAQTGTARPDPSDWARHGTIRRQPPSCMTILDPISDLNWSGAFATTRFEREAALQQATRADFDFVLIESIWSGHASDWRYACTSPGLKHANAQALLRLLEYLRRSADAPIVMINKEDPLHFEKFLPVMQYADHIFTTDEDMVAEYRARTNALSVTALPFAANMALTNPVNRVRKPQGSLCFAGSYYSEGHEERARQMEFMLEPIVDFDGTIYDRMSAQQSPRYQFPERFRPFIRPAVDFAEMTQLYRRFKVFLNVNTIVTSPTMMARRVYELLASGTPVVSAPSKALERYFPGIVATATTAQEARREVGRLLENERHWWKTSQKGIREVALHHQYAHRGALIREIALGQSTDLRRPLATIVTSTKRWTFLDRIVENIARQTYPRIEVVFALRESWPDDRIAELVRRISAAPNIENVTVLRFSENVSLGSKLNAAVEAAQGEFVAKFDDDDWYFPNYLQDMILTFDFSGADLAGKWTFPVWLEGSDTLLLRNPGHEHVHPAPFIAGATFVCRKSWLEKLPFADRSQGEDTDLIKRTKAAGGTVYSADHFNFIQYRAADLAHHTWRVDDDQYKQSGKLIGGRKDFHDFIV</sequence>
<dbReference type="Proteomes" id="UP000617355">
    <property type="component" value="Unassembled WGS sequence"/>
</dbReference>
<dbReference type="Gene3D" id="3.90.550.10">
    <property type="entry name" value="Spore Coat Polysaccharide Biosynthesis Protein SpsA, Chain A"/>
    <property type="match status" value="1"/>
</dbReference>
<dbReference type="EMBL" id="BMGI01000003">
    <property type="protein sequence ID" value="GGD36014.1"/>
    <property type="molecule type" value="Genomic_DNA"/>
</dbReference>
<evidence type="ECO:0000259" key="2">
    <source>
        <dbReference type="Pfam" id="PF13524"/>
    </source>
</evidence>
<keyword evidence="3" id="KW-0808">Transferase</keyword>
<dbReference type="RefSeq" id="WP_188527497.1">
    <property type="nucleotide sequence ID" value="NZ_BMGI01000003.1"/>
</dbReference>
<dbReference type="InterPro" id="IPR055259">
    <property type="entry name" value="YkvP/CgeB_Glyco_trans-like"/>
</dbReference>
<dbReference type="Pfam" id="PF00535">
    <property type="entry name" value="Glycos_transf_2"/>
    <property type="match status" value="1"/>
</dbReference>
<feature type="domain" description="Glycosyltransferase 2-like" evidence="1">
    <location>
        <begin position="410"/>
        <end position="522"/>
    </location>
</feature>
<protein>
    <submittedName>
        <fullName evidence="3">Glycosyl transferase</fullName>
    </submittedName>
</protein>
<dbReference type="SUPFAM" id="SSF53448">
    <property type="entry name" value="Nucleotide-diphospho-sugar transferases"/>
    <property type="match status" value="1"/>
</dbReference>
<keyword evidence="4" id="KW-1185">Reference proteome</keyword>
<feature type="domain" description="Spore protein YkvP/CgeB glycosyl transferase-like" evidence="2">
    <location>
        <begin position="264"/>
        <end position="390"/>
    </location>
</feature>
<dbReference type="PANTHER" id="PTHR43685">
    <property type="entry name" value="GLYCOSYLTRANSFERASE"/>
    <property type="match status" value="1"/>
</dbReference>
<proteinExistence type="predicted"/>
<dbReference type="InterPro" id="IPR029044">
    <property type="entry name" value="Nucleotide-diphossugar_trans"/>
</dbReference>
<evidence type="ECO:0000313" key="4">
    <source>
        <dbReference type="Proteomes" id="UP000617355"/>
    </source>
</evidence>
<dbReference type="InterPro" id="IPR001173">
    <property type="entry name" value="Glyco_trans_2-like"/>
</dbReference>
<accession>A0ABQ1QQ02</accession>
<dbReference type="GO" id="GO:0016740">
    <property type="term" value="F:transferase activity"/>
    <property type="evidence" value="ECO:0007669"/>
    <property type="project" value="UniProtKB-KW"/>
</dbReference>
<organism evidence="3 4">
    <name type="scientific">Sinisalibacter lacisalsi</name>
    <dbReference type="NCBI Taxonomy" id="1526570"/>
    <lineage>
        <taxon>Bacteria</taxon>
        <taxon>Pseudomonadati</taxon>
        <taxon>Pseudomonadota</taxon>
        <taxon>Alphaproteobacteria</taxon>
        <taxon>Rhodobacterales</taxon>
        <taxon>Roseobacteraceae</taxon>
        <taxon>Sinisalibacter</taxon>
    </lineage>
</organism>
<reference evidence="4" key="1">
    <citation type="journal article" date="2019" name="Int. J. Syst. Evol. Microbiol.">
        <title>The Global Catalogue of Microorganisms (GCM) 10K type strain sequencing project: providing services to taxonomists for standard genome sequencing and annotation.</title>
        <authorList>
            <consortium name="The Broad Institute Genomics Platform"/>
            <consortium name="The Broad Institute Genome Sequencing Center for Infectious Disease"/>
            <person name="Wu L."/>
            <person name="Ma J."/>
        </authorList>
    </citation>
    <scope>NUCLEOTIDE SEQUENCE [LARGE SCALE GENOMIC DNA]</scope>
    <source>
        <strain evidence="4">CGMCC 1.12922</strain>
    </source>
</reference>
<evidence type="ECO:0000313" key="3">
    <source>
        <dbReference type="EMBL" id="GGD36014.1"/>
    </source>
</evidence>
<dbReference type="InterPro" id="IPR050834">
    <property type="entry name" value="Glycosyltransf_2"/>
</dbReference>
<comment type="caution">
    <text evidence="3">The sequence shown here is derived from an EMBL/GenBank/DDBJ whole genome shotgun (WGS) entry which is preliminary data.</text>
</comment>
<gene>
    <name evidence="3" type="ORF">GCM10011358_19770</name>
</gene>
<evidence type="ECO:0000259" key="1">
    <source>
        <dbReference type="Pfam" id="PF00535"/>
    </source>
</evidence>
<name>A0ABQ1QQ02_9RHOB</name>
<dbReference type="PANTHER" id="PTHR43685:SF2">
    <property type="entry name" value="GLYCOSYLTRANSFERASE 2-LIKE DOMAIN-CONTAINING PROTEIN"/>
    <property type="match status" value="1"/>
</dbReference>
<dbReference type="CDD" id="cd00761">
    <property type="entry name" value="Glyco_tranf_GTA_type"/>
    <property type="match status" value="1"/>
</dbReference>
<dbReference type="Pfam" id="PF13524">
    <property type="entry name" value="Glyco_trans_1_2"/>
    <property type="match status" value="1"/>
</dbReference>
<dbReference type="Gene3D" id="3.40.50.2000">
    <property type="entry name" value="Glycogen Phosphorylase B"/>
    <property type="match status" value="1"/>
</dbReference>